<feature type="region of interest" description="Disordered" evidence="1">
    <location>
        <begin position="162"/>
        <end position="201"/>
    </location>
</feature>
<evidence type="ECO:0000313" key="2">
    <source>
        <dbReference type="EMBL" id="AAM07186.1"/>
    </source>
</evidence>
<feature type="compositionally biased region" description="Basic residues" evidence="1">
    <location>
        <begin position="175"/>
        <end position="186"/>
    </location>
</feature>
<protein>
    <submittedName>
        <fullName evidence="2">Uncharacterized protein</fullName>
    </submittedName>
</protein>
<evidence type="ECO:0000313" key="3">
    <source>
        <dbReference type="Proteomes" id="UP000002487"/>
    </source>
</evidence>
<dbReference type="STRING" id="188937.MA_3835"/>
<dbReference type="EnsemblBacteria" id="AAM07186">
    <property type="protein sequence ID" value="AAM07186"/>
    <property type="gene ID" value="MA_3835"/>
</dbReference>
<organism evidence="2 3">
    <name type="scientific">Methanosarcina acetivorans (strain ATCC 35395 / DSM 2834 / JCM 12185 / C2A)</name>
    <dbReference type="NCBI Taxonomy" id="188937"/>
    <lineage>
        <taxon>Archaea</taxon>
        <taxon>Methanobacteriati</taxon>
        <taxon>Methanobacteriota</taxon>
        <taxon>Stenosarchaea group</taxon>
        <taxon>Methanomicrobia</taxon>
        <taxon>Methanosarcinales</taxon>
        <taxon>Methanosarcinaceae</taxon>
        <taxon>Methanosarcina</taxon>
    </lineage>
</organism>
<dbReference type="EMBL" id="AE010299">
    <property type="protein sequence ID" value="AAM07186.1"/>
    <property type="molecule type" value="Genomic_DNA"/>
</dbReference>
<reference evidence="2 3" key="1">
    <citation type="journal article" date="2002" name="Genome Res.">
        <title>The genome of Methanosarcina acetivorans reveals extensive metabolic and physiological diversity.</title>
        <authorList>
            <person name="Galagan J.E."/>
            <person name="Nusbaum C."/>
            <person name="Roy A."/>
            <person name="Endrizzi M.G."/>
            <person name="Macdonald P."/>
            <person name="FitzHugh W."/>
            <person name="Calvo S."/>
            <person name="Engels R."/>
            <person name="Smirnov S."/>
            <person name="Atnoor D."/>
            <person name="Brown A."/>
            <person name="Allen N."/>
            <person name="Naylor J."/>
            <person name="Stange-Thomann N."/>
            <person name="DeArellano K."/>
            <person name="Johnson R."/>
            <person name="Linton L."/>
            <person name="McEwan P."/>
            <person name="McKernan K."/>
            <person name="Talamas J."/>
            <person name="Tirrell A."/>
            <person name="Ye W."/>
            <person name="Zimmer A."/>
            <person name="Barber R.D."/>
            <person name="Cann I."/>
            <person name="Graham D.E."/>
            <person name="Grahame D.A."/>
            <person name="Guss A."/>
            <person name="Hedderich R."/>
            <person name="Ingram-Smith C."/>
            <person name="Kuettner C.H."/>
            <person name="Krzycki J.A."/>
            <person name="Leigh J.A."/>
            <person name="Li W."/>
            <person name="Liu J."/>
            <person name="Mukhopadhyay B."/>
            <person name="Reeve J.N."/>
            <person name="Smith K."/>
            <person name="Springer T.A."/>
            <person name="Umayam L.A."/>
            <person name="White O."/>
            <person name="White R.H."/>
            <person name="de Macario E.C."/>
            <person name="Ferry J.G."/>
            <person name="Jarrell K.F."/>
            <person name="Jing H."/>
            <person name="Macario A.J.L."/>
            <person name="Paulsen I."/>
            <person name="Pritchett M."/>
            <person name="Sowers K.R."/>
            <person name="Swanson R.V."/>
            <person name="Zinder S.H."/>
            <person name="Lander E."/>
            <person name="Metcalf W.W."/>
            <person name="Birren B."/>
        </authorList>
    </citation>
    <scope>NUCLEOTIDE SEQUENCE [LARGE SCALE GENOMIC DNA]</scope>
    <source>
        <strain evidence="3">ATCC 35395 / DSM 2834 / JCM 12185 / C2A</strain>
    </source>
</reference>
<keyword evidence="3" id="KW-1185">Reference proteome</keyword>
<evidence type="ECO:0000256" key="1">
    <source>
        <dbReference type="SAM" id="MobiDB-lite"/>
    </source>
</evidence>
<dbReference type="Proteomes" id="UP000002487">
    <property type="component" value="Chromosome"/>
</dbReference>
<dbReference type="KEGG" id="mac:MA_3835"/>
<dbReference type="AlphaFoldDB" id="Q8TJF0"/>
<accession>Q8TJF0</accession>
<gene>
    <name evidence="2" type="ordered locus">MA_3835</name>
</gene>
<sequence>MSGVKTAHNIEKHELPEDILQTFEPIIEKLAFELAGKYQESLRLNGMYMPALAFEKLVSKLESSMSIKVAFASVITPKKIEDWDIDILPEVQTRFEVIEPELVSDPNAPENEVIFAEGSNRLLLGAGENLKRESEAVNKLLENLQEPISDIPAAVLFDMPDLERQKTQTEIPNKTSKKRGSGKKQKPVFIKRTPETVEADL</sequence>
<proteinExistence type="predicted"/>
<dbReference type="HOGENOM" id="CLU_1357900_0_0_2"/>
<dbReference type="InParanoid" id="Q8TJF0"/>
<name>Q8TJF0_METAC</name>